<dbReference type="InterPro" id="IPR009476">
    <property type="entry name" value="DUF1097"/>
</dbReference>
<keyword evidence="1" id="KW-1133">Transmembrane helix</keyword>
<accession>A0A211ZIZ3</accession>
<feature type="transmembrane region" description="Helical" evidence="1">
    <location>
        <begin position="84"/>
        <end position="106"/>
    </location>
</feature>
<keyword evidence="1" id="KW-0472">Membrane</keyword>
<name>A0A211ZIZ3_9PROT</name>
<dbReference type="Proteomes" id="UP000196655">
    <property type="component" value="Unassembled WGS sequence"/>
</dbReference>
<keyword evidence="3" id="KW-1185">Reference proteome</keyword>
<dbReference type="RefSeq" id="WP_088152856.1">
    <property type="nucleotide sequence ID" value="NZ_NHON01000040.1"/>
</dbReference>
<keyword evidence="1" id="KW-0812">Transmembrane</keyword>
<evidence type="ECO:0000313" key="2">
    <source>
        <dbReference type="EMBL" id="OWJ65258.1"/>
    </source>
</evidence>
<sequence length="179" mass="18147">MSKLLALSLSIAVLGAVWAFLALGPLAGVVLVWAGFIAWGCFFHSGADEKALSKTIAGNVYGAIVAWIALLIIVHVPMPSLGTAWPAIVVGVTVFFLVIVASVDLLSVVPANVYGYAATVAYSLHQGAGADGVGPLQRLTTASIGNPLVLLIVSMVIGAVFGYASSKLAGALSRAEAAA</sequence>
<evidence type="ECO:0000256" key="1">
    <source>
        <dbReference type="SAM" id="Phobius"/>
    </source>
</evidence>
<proteinExistence type="predicted"/>
<evidence type="ECO:0000313" key="3">
    <source>
        <dbReference type="Proteomes" id="UP000196655"/>
    </source>
</evidence>
<feature type="transmembrane region" description="Helical" evidence="1">
    <location>
        <begin position="144"/>
        <end position="164"/>
    </location>
</feature>
<gene>
    <name evidence="2" type="ORF">BWR60_20420</name>
</gene>
<reference evidence="3" key="1">
    <citation type="submission" date="2017-05" db="EMBL/GenBank/DDBJ databases">
        <authorList>
            <person name="Macchi M."/>
            <person name="Festa S."/>
            <person name="Coppotelli B.M."/>
            <person name="Morelli I.S."/>
        </authorList>
    </citation>
    <scope>NUCLEOTIDE SEQUENCE [LARGE SCALE GENOMIC DNA]</scope>
    <source>
        <strain evidence="3">I</strain>
    </source>
</reference>
<feature type="transmembrane region" description="Helical" evidence="1">
    <location>
        <begin position="59"/>
        <end position="78"/>
    </location>
</feature>
<dbReference type="Pfam" id="PF06496">
    <property type="entry name" value="DUF1097"/>
    <property type="match status" value="1"/>
</dbReference>
<dbReference type="EMBL" id="NHON01000040">
    <property type="protein sequence ID" value="OWJ65258.1"/>
    <property type="molecule type" value="Genomic_DNA"/>
</dbReference>
<organism evidence="2 3">
    <name type="scientific">Inquilinus limosus</name>
    <dbReference type="NCBI Taxonomy" id="171674"/>
    <lineage>
        <taxon>Bacteria</taxon>
        <taxon>Pseudomonadati</taxon>
        <taxon>Pseudomonadota</taxon>
        <taxon>Alphaproteobacteria</taxon>
        <taxon>Rhodospirillales</taxon>
        <taxon>Rhodospirillaceae</taxon>
        <taxon>Inquilinus</taxon>
    </lineage>
</organism>
<evidence type="ECO:0008006" key="4">
    <source>
        <dbReference type="Google" id="ProtNLM"/>
    </source>
</evidence>
<comment type="caution">
    <text evidence="2">The sequence shown here is derived from an EMBL/GenBank/DDBJ whole genome shotgun (WGS) entry which is preliminary data.</text>
</comment>
<dbReference type="OrthoDB" id="7861714at2"/>
<protein>
    <recommendedName>
        <fullName evidence="4">DUF1097 domain-containing protein</fullName>
    </recommendedName>
</protein>
<dbReference type="AlphaFoldDB" id="A0A211ZIZ3"/>